<evidence type="ECO:0000313" key="8">
    <source>
        <dbReference type="Proteomes" id="UP001303046"/>
    </source>
</evidence>
<evidence type="ECO:0000256" key="4">
    <source>
        <dbReference type="SAM" id="Phobius"/>
    </source>
</evidence>
<dbReference type="Gene3D" id="2.60.120.290">
    <property type="entry name" value="Spermadhesin, CUB domain"/>
    <property type="match status" value="1"/>
</dbReference>
<name>A0ABR1EPN0_NECAM</name>
<keyword evidence="4" id="KW-0812">Transmembrane</keyword>
<sequence>MHVSSQRLHPDNLPSIYSSPPTQLQALPPLVNSKGILDSTFSWIRRRVENSKPIRLCYHTVQPLSGHMPRRRACSRVLKRVGLQLRIVWILRTHSWRIRTCGGVTELDVTRSKQYLTTPFYGRNNYPPKMNCYYALTAQPGNRILIKILDVDMEAQIFRNCLDFIGFYEGKHVQFSRPYLSFCGQLKDRQVTSQGPALTILFSSDELIEGRGANISYEAVAFGECDAGWLSREDGNCYRYIEAQPKVGWVDAQDQCSQMQANLASIRNKRDFDYMIESFRLSSAHAWIGYTDADDEGSLMSVDSTSNAIWPKQTIQENGDVNDCLYLDYSRSGRDLYRLADCRKKQTFICQKRSNWSTVAVESQRDRIRRGAYSSSADYTIWLLILVALILFVILFCILLNACLKNRERNRVSNSESNQFFHGSDTCQIEQNEAPHKSGPEDQVDHHTATVCDHGTRQRKAVHLSPTQTHVVANVLELHPFPVRELPKLVDEVQQRTSEVSRSMAKDQFFAPVVDVFPALPPTSLPPLSIHETTPQSMNTREESFLRNKQSSHLFDRPKMNVLENVSAISLDEFWSNTKN</sequence>
<evidence type="ECO:0000256" key="2">
    <source>
        <dbReference type="ARBA" id="ARBA00023157"/>
    </source>
</evidence>
<dbReference type="SMART" id="SM00042">
    <property type="entry name" value="CUB"/>
    <property type="match status" value="1"/>
</dbReference>
<dbReference type="EMBL" id="JAVFWL010000006">
    <property type="protein sequence ID" value="KAK6764612.1"/>
    <property type="molecule type" value="Genomic_DNA"/>
</dbReference>
<dbReference type="CDD" id="cd00037">
    <property type="entry name" value="CLECT"/>
    <property type="match status" value="1"/>
</dbReference>
<keyword evidence="2" id="KW-1015">Disulfide bond</keyword>
<dbReference type="Gene3D" id="3.10.100.10">
    <property type="entry name" value="Mannose-Binding Protein A, subunit A"/>
    <property type="match status" value="1"/>
</dbReference>
<dbReference type="SUPFAM" id="SSF49854">
    <property type="entry name" value="Spermadhesin, CUB domain"/>
    <property type="match status" value="1"/>
</dbReference>
<dbReference type="SUPFAM" id="SSF56436">
    <property type="entry name" value="C-type lectin-like"/>
    <property type="match status" value="1"/>
</dbReference>
<comment type="caution">
    <text evidence="3">Lacks conserved residue(s) required for the propagation of feature annotation.</text>
</comment>
<keyword evidence="4" id="KW-0472">Membrane</keyword>
<feature type="transmembrane region" description="Helical" evidence="4">
    <location>
        <begin position="379"/>
        <end position="404"/>
    </location>
</feature>
<gene>
    <name evidence="7" type="primary">Necator_chrX.g24967</name>
    <name evidence="7" type="ORF">RB195_024802</name>
</gene>
<dbReference type="InterPro" id="IPR000859">
    <property type="entry name" value="CUB_dom"/>
</dbReference>
<proteinExistence type="predicted"/>
<evidence type="ECO:0000256" key="1">
    <source>
        <dbReference type="ARBA" id="ARBA00022737"/>
    </source>
</evidence>
<keyword evidence="1" id="KW-0677">Repeat</keyword>
<feature type="domain" description="C-type lectin" evidence="6">
    <location>
        <begin position="233"/>
        <end position="351"/>
    </location>
</feature>
<dbReference type="CDD" id="cd00041">
    <property type="entry name" value="CUB"/>
    <property type="match status" value="1"/>
</dbReference>
<feature type="domain" description="CUB" evidence="5">
    <location>
        <begin position="101"/>
        <end position="220"/>
    </location>
</feature>
<comment type="caution">
    <text evidence="7">The sequence shown here is derived from an EMBL/GenBank/DDBJ whole genome shotgun (WGS) entry which is preliminary data.</text>
</comment>
<accession>A0ABR1EPN0</accession>
<dbReference type="PROSITE" id="PS50041">
    <property type="entry name" value="C_TYPE_LECTIN_2"/>
    <property type="match status" value="1"/>
</dbReference>
<protein>
    <recommendedName>
        <fullName evidence="9">CUB domain protein</fullName>
    </recommendedName>
</protein>
<dbReference type="SMART" id="SM00034">
    <property type="entry name" value="CLECT"/>
    <property type="match status" value="1"/>
</dbReference>
<dbReference type="InterPro" id="IPR035914">
    <property type="entry name" value="Sperma_CUB_dom_sf"/>
</dbReference>
<reference evidence="7 8" key="1">
    <citation type="submission" date="2023-08" db="EMBL/GenBank/DDBJ databases">
        <title>A Necator americanus chromosomal reference genome.</title>
        <authorList>
            <person name="Ilik V."/>
            <person name="Petrzelkova K.J."/>
            <person name="Pardy F."/>
            <person name="Fuh T."/>
            <person name="Niatou-Singa F.S."/>
            <person name="Gouil Q."/>
            <person name="Baker L."/>
            <person name="Ritchie M.E."/>
            <person name="Jex A.R."/>
            <person name="Gazzola D."/>
            <person name="Li H."/>
            <person name="Toshio Fujiwara R."/>
            <person name="Zhan B."/>
            <person name="Aroian R.V."/>
            <person name="Pafco B."/>
            <person name="Schwarz E.M."/>
        </authorList>
    </citation>
    <scope>NUCLEOTIDE SEQUENCE [LARGE SCALE GENOMIC DNA]</scope>
    <source>
        <strain evidence="7 8">Aroian</strain>
        <tissue evidence="7">Whole animal</tissue>
    </source>
</reference>
<dbReference type="PANTHER" id="PTHR24251:SF50">
    <property type="entry name" value="ATTRACTIN-LIKE 1A"/>
    <property type="match status" value="1"/>
</dbReference>
<evidence type="ECO:0000313" key="7">
    <source>
        <dbReference type="EMBL" id="KAK6764612.1"/>
    </source>
</evidence>
<keyword evidence="8" id="KW-1185">Reference proteome</keyword>
<dbReference type="InterPro" id="IPR016186">
    <property type="entry name" value="C-type_lectin-like/link_sf"/>
</dbReference>
<dbReference type="PROSITE" id="PS01180">
    <property type="entry name" value="CUB"/>
    <property type="match status" value="1"/>
</dbReference>
<dbReference type="PANTHER" id="PTHR24251">
    <property type="entry name" value="OVOCHYMASE-RELATED"/>
    <property type="match status" value="1"/>
</dbReference>
<evidence type="ECO:0000256" key="3">
    <source>
        <dbReference type="PROSITE-ProRule" id="PRU00059"/>
    </source>
</evidence>
<evidence type="ECO:0008006" key="9">
    <source>
        <dbReference type="Google" id="ProtNLM"/>
    </source>
</evidence>
<dbReference type="Proteomes" id="UP001303046">
    <property type="component" value="Unassembled WGS sequence"/>
</dbReference>
<evidence type="ECO:0000259" key="5">
    <source>
        <dbReference type="PROSITE" id="PS01180"/>
    </source>
</evidence>
<evidence type="ECO:0000259" key="6">
    <source>
        <dbReference type="PROSITE" id="PS50041"/>
    </source>
</evidence>
<dbReference type="InterPro" id="IPR001304">
    <property type="entry name" value="C-type_lectin-like"/>
</dbReference>
<dbReference type="Pfam" id="PF00431">
    <property type="entry name" value="CUB"/>
    <property type="match status" value="1"/>
</dbReference>
<keyword evidence="4" id="KW-1133">Transmembrane helix</keyword>
<organism evidence="7 8">
    <name type="scientific">Necator americanus</name>
    <name type="common">Human hookworm</name>
    <dbReference type="NCBI Taxonomy" id="51031"/>
    <lineage>
        <taxon>Eukaryota</taxon>
        <taxon>Metazoa</taxon>
        <taxon>Ecdysozoa</taxon>
        <taxon>Nematoda</taxon>
        <taxon>Chromadorea</taxon>
        <taxon>Rhabditida</taxon>
        <taxon>Rhabditina</taxon>
        <taxon>Rhabditomorpha</taxon>
        <taxon>Strongyloidea</taxon>
        <taxon>Ancylostomatidae</taxon>
        <taxon>Bunostominae</taxon>
        <taxon>Necator</taxon>
    </lineage>
</organism>
<dbReference type="Pfam" id="PF00059">
    <property type="entry name" value="Lectin_C"/>
    <property type="match status" value="1"/>
</dbReference>
<dbReference type="InterPro" id="IPR016187">
    <property type="entry name" value="CTDL_fold"/>
</dbReference>